<dbReference type="InterPro" id="IPR051801">
    <property type="entry name" value="GH28_Enzymes"/>
</dbReference>
<dbReference type="PANTHER" id="PTHR31339">
    <property type="entry name" value="PECTIN LYASE-RELATED"/>
    <property type="match status" value="1"/>
</dbReference>
<dbReference type="PANTHER" id="PTHR31339:SF5">
    <property type="entry name" value="HYDROLASE FAMILY 28 PROTEIN, PUTATIVE, EXPRESSED-RELATED"/>
    <property type="match status" value="1"/>
</dbReference>
<dbReference type="SUPFAM" id="SSF51126">
    <property type="entry name" value="Pectin lyase-like"/>
    <property type="match status" value="1"/>
</dbReference>
<protein>
    <submittedName>
        <fullName evidence="1">Uncharacterized protein</fullName>
    </submittedName>
</protein>
<keyword evidence="2" id="KW-1185">Reference proteome</keyword>
<comment type="caution">
    <text evidence="1">The sequence shown here is derived from an EMBL/GenBank/DDBJ whole genome shotgun (WGS) entry which is preliminary data.</text>
</comment>
<reference evidence="1 2" key="1">
    <citation type="journal article" date="2024" name="Plant J.">
        <title>Genome sequences and population genomics reveal climatic adaptation and genomic divergence between two closely related sweetgum species.</title>
        <authorList>
            <person name="Xu W.Q."/>
            <person name="Ren C.Q."/>
            <person name="Zhang X.Y."/>
            <person name="Comes H.P."/>
            <person name="Liu X.H."/>
            <person name="Li Y.G."/>
            <person name="Kettle C.J."/>
            <person name="Jalonen R."/>
            <person name="Gaisberger H."/>
            <person name="Ma Y.Z."/>
            <person name="Qiu Y.X."/>
        </authorList>
    </citation>
    <scope>NUCLEOTIDE SEQUENCE [LARGE SCALE GENOMIC DNA]</scope>
    <source>
        <strain evidence="1">Hangzhou</strain>
    </source>
</reference>
<name>A0AAP0RBL7_LIQFO</name>
<organism evidence="1 2">
    <name type="scientific">Liquidambar formosana</name>
    <name type="common">Formosan gum</name>
    <dbReference type="NCBI Taxonomy" id="63359"/>
    <lineage>
        <taxon>Eukaryota</taxon>
        <taxon>Viridiplantae</taxon>
        <taxon>Streptophyta</taxon>
        <taxon>Embryophyta</taxon>
        <taxon>Tracheophyta</taxon>
        <taxon>Spermatophyta</taxon>
        <taxon>Magnoliopsida</taxon>
        <taxon>eudicotyledons</taxon>
        <taxon>Gunneridae</taxon>
        <taxon>Pentapetalae</taxon>
        <taxon>Saxifragales</taxon>
        <taxon>Altingiaceae</taxon>
        <taxon>Liquidambar</taxon>
    </lineage>
</organism>
<accession>A0AAP0RBL7</accession>
<dbReference type="Proteomes" id="UP001415857">
    <property type="component" value="Unassembled WGS sequence"/>
</dbReference>
<evidence type="ECO:0000313" key="1">
    <source>
        <dbReference type="EMBL" id="KAK9274647.1"/>
    </source>
</evidence>
<dbReference type="InterPro" id="IPR011050">
    <property type="entry name" value="Pectin_lyase_fold/virulence"/>
</dbReference>
<evidence type="ECO:0000313" key="2">
    <source>
        <dbReference type="Proteomes" id="UP001415857"/>
    </source>
</evidence>
<dbReference type="InterPro" id="IPR012334">
    <property type="entry name" value="Pectin_lyas_fold"/>
</dbReference>
<dbReference type="EMBL" id="JBBPBK010000011">
    <property type="protein sequence ID" value="KAK9274647.1"/>
    <property type="molecule type" value="Genomic_DNA"/>
</dbReference>
<gene>
    <name evidence="1" type="ORF">L1049_021898</name>
</gene>
<dbReference type="Gene3D" id="2.160.20.10">
    <property type="entry name" value="Single-stranded right-handed beta-helix, Pectin lyase-like"/>
    <property type="match status" value="1"/>
</dbReference>
<proteinExistence type="predicted"/>
<dbReference type="AlphaFoldDB" id="A0AAP0RBL7"/>
<sequence length="134" mass="14841">MLIFYLKSFADKGGAQLYVPPGRWLTGSFNLTSHLKLFLEKGAIILGSQVLILNSIFDPFIYFNAFFPGWGMNVLDNTFLAVFTKLKFHGGVVGALDHIINSIPPLLGLEIINPSGSEFFAFLYYLQMLGAAVM</sequence>